<protein>
    <submittedName>
        <fullName evidence="1">Uncharacterized protein</fullName>
    </submittedName>
</protein>
<gene>
    <name evidence="1" type="ORF">GCM10007964_70560</name>
</gene>
<evidence type="ECO:0000313" key="2">
    <source>
        <dbReference type="Proteomes" id="UP000645217"/>
    </source>
</evidence>
<organism evidence="1 2">
    <name type="scientific">Sphaerisporangium melleum</name>
    <dbReference type="NCBI Taxonomy" id="321316"/>
    <lineage>
        <taxon>Bacteria</taxon>
        <taxon>Bacillati</taxon>
        <taxon>Actinomycetota</taxon>
        <taxon>Actinomycetes</taxon>
        <taxon>Streptosporangiales</taxon>
        <taxon>Streptosporangiaceae</taxon>
        <taxon>Sphaerisporangium</taxon>
    </lineage>
</organism>
<accession>A0A917RQW0</accession>
<reference evidence="1" key="1">
    <citation type="journal article" date="2014" name="Int. J. Syst. Evol. Microbiol.">
        <title>Complete genome sequence of Corynebacterium casei LMG S-19264T (=DSM 44701T), isolated from a smear-ripened cheese.</title>
        <authorList>
            <consortium name="US DOE Joint Genome Institute (JGI-PGF)"/>
            <person name="Walter F."/>
            <person name="Albersmeier A."/>
            <person name="Kalinowski J."/>
            <person name="Ruckert C."/>
        </authorList>
    </citation>
    <scope>NUCLEOTIDE SEQUENCE</scope>
    <source>
        <strain evidence="1">JCM 13064</strain>
    </source>
</reference>
<proteinExistence type="predicted"/>
<evidence type="ECO:0000313" key="1">
    <source>
        <dbReference type="EMBL" id="GGL18418.1"/>
    </source>
</evidence>
<dbReference type="AlphaFoldDB" id="A0A917RQW0"/>
<comment type="caution">
    <text evidence="1">The sequence shown here is derived from an EMBL/GenBank/DDBJ whole genome shotgun (WGS) entry which is preliminary data.</text>
</comment>
<dbReference type="EMBL" id="BMNT01000061">
    <property type="protein sequence ID" value="GGL18418.1"/>
    <property type="molecule type" value="Genomic_DNA"/>
</dbReference>
<name>A0A917RQW0_9ACTN</name>
<sequence>MYVDGVVHGCHREFVEDATIVLDLRYSLDVLCLQKTQMEARGRTGEVGGSSGGVALS</sequence>
<dbReference type="Proteomes" id="UP000645217">
    <property type="component" value="Unassembled WGS sequence"/>
</dbReference>
<reference evidence="1" key="2">
    <citation type="submission" date="2020-09" db="EMBL/GenBank/DDBJ databases">
        <authorList>
            <person name="Sun Q."/>
            <person name="Ohkuma M."/>
        </authorList>
    </citation>
    <scope>NUCLEOTIDE SEQUENCE</scope>
    <source>
        <strain evidence="1">JCM 13064</strain>
    </source>
</reference>
<keyword evidence="2" id="KW-1185">Reference proteome</keyword>